<dbReference type="InterPro" id="IPR000182">
    <property type="entry name" value="GNAT_dom"/>
</dbReference>
<sequence length="70" mass="8256">MVLKHIGKFISYKSMMEKVEEEELHFWGCMTNDELIGVIAIKGMNHICLLFVKKEYHRQGIARRLCQKSD</sequence>
<name>A0A4S4C5E4_9BACI</name>
<evidence type="ECO:0000259" key="1">
    <source>
        <dbReference type="Pfam" id="PF13673"/>
    </source>
</evidence>
<dbReference type="GO" id="GO:0016747">
    <property type="term" value="F:acyltransferase activity, transferring groups other than amino-acyl groups"/>
    <property type="evidence" value="ECO:0007669"/>
    <property type="project" value="InterPro"/>
</dbReference>
<dbReference type="SUPFAM" id="SSF55729">
    <property type="entry name" value="Acyl-CoA N-acyltransferases (Nat)"/>
    <property type="match status" value="1"/>
</dbReference>
<dbReference type="Proteomes" id="UP000310334">
    <property type="component" value="Unassembled WGS sequence"/>
</dbReference>
<accession>A0A4S4C5E4</accession>
<organism evidence="2 3">
    <name type="scientific">Metabacillus sediminilitoris</name>
    <dbReference type="NCBI Taxonomy" id="2567941"/>
    <lineage>
        <taxon>Bacteria</taxon>
        <taxon>Bacillati</taxon>
        <taxon>Bacillota</taxon>
        <taxon>Bacilli</taxon>
        <taxon>Bacillales</taxon>
        <taxon>Bacillaceae</taxon>
        <taxon>Metabacillus</taxon>
    </lineage>
</organism>
<dbReference type="RefSeq" id="WP_155443853.1">
    <property type="nucleotide sequence ID" value="NZ_CP046266.1"/>
</dbReference>
<evidence type="ECO:0000313" key="3">
    <source>
        <dbReference type="Proteomes" id="UP000310334"/>
    </source>
</evidence>
<dbReference type="InterPro" id="IPR016181">
    <property type="entry name" value="Acyl_CoA_acyltransferase"/>
</dbReference>
<dbReference type="Gene3D" id="3.40.630.30">
    <property type="match status" value="1"/>
</dbReference>
<keyword evidence="3" id="KW-1185">Reference proteome</keyword>
<feature type="domain" description="N-acetyltransferase" evidence="1">
    <location>
        <begin position="7"/>
        <end position="68"/>
    </location>
</feature>
<reference evidence="2 3" key="1">
    <citation type="submission" date="2019-04" db="EMBL/GenBank/DDBJ databases">
        <title>Bacillus sediminilitoris sp. nov., isolated from a tidal flat sediment on the East China Sea.</title>
        <authorList>
            <person name="Wei Y."/>
            <person name="Mao H."/>
            <person name="Fang J."/>
        </authorList>
    </citation>
    <scope>NUCLEOTIDE SEQUENCE [LARGE SCALE GENOMIC DNA]</scope>
    <source>
        <strain evidence="2 3">DSL-17</strain>
    </source>
</reference>
<keyword evidence="2" id="KW-0808">Transferase</keyword>
<gene>
    <name evidence="2" type="ORF">E6W99_03220</name>
</gene>
<evidence type="ECO:0000313" key="2">
    <source>
        <dbReference type="EMBL" id="THF82454.1"/>
    </source>
</evidence>
<dbReference type="AlphaFoldDB" id="A0A4S4C5E4"/>
<proteinExistence type="predicted"/>
<comment type="caution">
    <text evidence="2">The sequence shown here is derived from an EMBL/GenBank/DDBJ whole genome shotgun (WGS) entry which is preliminary data.</text>
</comment>
<protein>
    <submittedName>
        <fullName evidence="2">GNAT family N-acetyltransferase</fullName>
    </submittedName>
</protein>
<dbReference type="Pfam" id="PF13673">
    <property type="entry name" value="Acetyltransf_10"/>
    <property type="match status" value="1"/>
</dbReference>
<dbReference type="EMBL" id="SSNT01000002">
    <property type="protein sequence ID" value="THF82454.1"/>
    <property type="molecule type" value="Genomic_DNA"/>
</dbReference>
<dbReference type="CDD" id="cd04301">
    <property type="entry name" value="NAT_SF"/>
    <property type="match status" value="1"/>
</dbReference>